<organism evidence="6 7">
    <name type="scientific">Alteribacter lacisalsi</name>
    <dbReference type="NCBI Taxonomy" id="2045244"/>
    <lineage>
        <taxon>Bacteria</taxon>
        <taxon>Bacillati</taxon>
        <taxon>Bacillota</taxon>
        <taxon>Bacilli</taxon>
        <taxon>Bacillales</taxon>
        <taxon>Bacillaceae</taxon>
        <taxon>Alteribacter</taxon>
    </lineage>
</organism>
<dbReference type="GO" id="GO:0003677">
    <property type="term" value="F:DNA binding"/>
    <property type="evidence" value="ECO:0007669"/>
    <property type="project" value="UniProtKB-KW"/>
</dbReference>
<accession>A0A2W0HC60</accession>
<gene>
    <name evidence="6" type="ORF">CR205_07625</name>
</gene>
<evidence type="ECO:0000259" key="4">
    <source>
        <dbReference type="PROSITE" id="PS50937"/>
    </source>
</evidence>
<keyword evidence="7" id="KW-1185">Reference proteome</keyword>
<dbReference type="Proteomes" id="UP000248066">
    <property type="component" value="Unassembled WGS sequence"/>
</dbReference>
<dbReference type="RefSeq" id="WP_110518337.1">
    <property type="nucleotide sequence ID" value="NZ_PDOF01000001.1"/>
</dbReference>
<sequence length="299" mass="33704">MSRTDGKYNIKAVSNMLGIQAGTLRAWERRYEIIEPVRNQAGHRLYTDEHVAVLKWLLNKVNKGFTIGQAVGLLEDEEVTDIGSETNPDNDRLCKMKDELLDALIHFKEHKSNQILDQAFAMFTIEKVMSNVLGNLLYEIGELWERGEITTAHEHYVTAFLRTKIGGIFHTLPVDGLLPKVVCVCGPDETHEIGLLIFTLYLRRRGYEVIYLGAGIPEEDLATVIREVAPKMMFLSCTMSAHVHNTLRAGNRIQKNFPDLRVGVGGHAVTRLNGEERKKFAGMLVGSSSEDWDIWIRGA</sequence>
<dbReference type="PROSITE" id="PS50937">
    <property type="entry name" value="HTH_MERR_2"/>
    <property type="match status" value="1"/>
</dbReference>
<dbReference type="PANTHER" id="PTHR30204:SF67">
    <property type="entry name" value="HTH-TYPE TRANSCRIPTIONAL REGULATOR MLRA-RELATED"/>
    <property type="match status" value="1"/>
</dbReference>
<feature type="domain" description="HTH merR-type" evidence="4">
    <location>
        <begin position="7"/>
        <end position="76"/>
    </location>
</feature>
<dbReference type="EMBL" id="PDOF01000001">
    <property type="protein sequence ID" value="PYZ98451.1"/>
    <property type="molecule type" value="Genomic_DNA"/>
</dbReference>
<dbReference type="InterPro" id="IPR009061">
    <property type="entry name" value="DNA-bd_dom_put_sf"/>
</dbReference>
<keyword evidence="1" id="KW-0805">Transcription regulation</keyword>
<dbReference type="InterPro" id="IPR047057">
    <property type="entry name" value="MerR_fam"/>
</dbReference>
<dbReference type="GO" id="GO:0031419">
    <property type="term" value="F:cobalamin binding"/>
    <property type="evidence" value="ECO:0007669"/>
    <property type="project" value="InterPro"/>
</dbReference>
<dbReference type="InterPro" id="IPR006158">
    <property type="entry name" value="Cobalamin-bd"/>
</dbReference>
<dbReference type="InterPro" id="IPR036594">
    <property type="entry name" value="Meth_synthase_dom"/>
</dbReference>
<evidence type="ECO:0000313" key="6">
    <source>
        <dbReference type="EMBL" id="PYZ98451.1"/>
    </source>
</evidence>
<dbReference type="AlphaFoldDB" id="A0A2W0HC60"/>
<dbReference type="CDD" id="cd02065">
    <property type="entry name" value="B12-binding_like"/>
    <property type="match status" value="1"/>
</dbReference>
<dbReference type="SUPFAM" id="SSF46955">
    <property type="entry name" value="Putative DNA-binding domain"/>
    <property type="match status" value="1"/>
</dbReference>
<keyword evidence="3" id="KW-0804">Transcription</keyword>
<dbReference type="Gene3D" id="3.40.50.280">
    <property type="entry name" value="Cobalamin-binding domain"/>
    <property type="match status" value="1"/>
</dbReference>
<dbReference type="InterPro" id="IPR036724">
    <property type="entry name" value="Cobalamin-bd_sf"/>
</dbReference>
<dbReference type="Gene3D" id="1.10.1240.10">
    <property type="entry name" value="Methionine synthase domain"/>
    <property type="match status" value="1"/>
</dbReference>
<dbReference type="OrthoDB" id="9800334at2"/>
<evidence type="ECO:0000256" key="1">
    <source>
        <dbReference type="ARBA" id="ARBA00023015"/>
    </source>
</evidence>
<dbReference type="InterPro" id="IPR003759">
    <property type="entry name" value="Cbl-bd_cap"/>
</dbReference>
<reference evidence="6 7" key="1">
    <citation type="submission" date="2017-10" db="EMBL/GenBank/DDBJ databases">
        <title>Bacillus sp. nov., a halophilic bacterium isolated from a Yangshapao Lake.</title>
        <authorList>
            <person name="Wang H."/>
        </authorList>
    </citation>
    <scope>NUCLEOTIDE SEQUENCE [LARGE SCALE GENOMIC DNA]</scope>
    <source>
        <strain evidence="6 7">YSP-3</strain>
    </source>
</reference>
<dbReference type="Pfam" id="PF02310">
    <property type="entry name" value="B12-binding"/>
    <property type="match status" value="1"/>
</dbReference>
<dbReference type="Pfam" id="PF13411">
    <property type="entry name" value="MerR_1"/>
    <property type="match status" value="1"/>
</dbReference>
<protein>
    <submittedName>
        <fullName evidence="6">MerR family transcriptional regulator</fullName>
    </submittedName>
</protein>
<evidence type="ECO:0000259" key="5">
    <source>
        <dbReference type="PROSITE" id="PS51332"/>
    </source>
</evidence>
<dbReference type="Gene3D" id="1.10.1660.10">
    <property type="match status" value="1"/>
</dbReference>
<dbReference type="Pfam" id="PF02607">
    <property type="entry name" value="B12-binding_2"/>
    <property type="match status" value="1"/>
</dbReference>
<dbReference type="PANTHER" id="PTHR30204">
    <property type="entry name" value="REDOX-CYCLING DRUG-SENSING TRANSCRIPTIONAL ACTIVATOR SOXR"/>
    <property type="match status" value="1"/>
</dbReference>
<dbReference type="SUPFAM" id="SSF52242">
    <property type="entry name" value="Cobalamin (vitamin B12)-binding domain"/>
    <property type="match status" value="1"/>
</dbReference>
<dbReference type="PROSITE" id="PS51332">
    <property type="entry name" value="B12_BINDING"/>
    <property type="match status" value="1"/>
</dbReference>
<name>A0A2W0HC60_9BACI</name>
<dbReference type="GO" id="GO:0046872">
    <property type="term" value="F:metal ion binding"/>
    <property type="evidence" value="ECO:0007669"/>
    <property type="project" value="InterPro"/>
</dbReference>
<feature type="domain" description="B12-binding" evidence="5">
    <location>
        <begin position="178"/>
        <end position="299"/>
    </location>
</feature>
<keyword evidence="2" id="KW-0238">DNA-binding</keyword>
<evidence type="ECO:0000256" key="3">
    <source>
        <dbReference type="ARBA" id="ARBA00023163"/>
    </source>
</evidence>
<proteinExistence type="predicted"/>
<dbReference type="SMART" id="SM00422">
    <property type="entry name" value="HTH_MERR"/>
    <property type="match status" value="1"/>
</dbReference>
<dbReference type="GO" id="GO:0003700">
    <property type="term" value="F:DNA-binding transcription factor activity"/>
    <property type="evidence" value="ECO:0007669"/>
    <property type="project" value="InterPro"/>
</dbReference>
<comment type="caution">
    <text evidence="6">The sequence shown here is derived from an EMBL/GenBank/DDBJ whole genome shotgun (WGS) entry which is preliminary data.</text>
</comment>
<dbReference type="InterPro" id="IPR000551">
    <property type="entry name" value="MerR-type_HTH_dom"/>
</dbReference>
<evidence type="ECO:0000256" key="2">
    <source>
        <dbReference type="ARBA" id="ARBA00023125"/>
    </source>
</evidence>
<evidence type="ECO:0000313" key="7">
    <source>
        <dbReference type="Proteomes" id="UP000248066"/>
    </source>
</evidence>
<dbReference type="CDD" id="cd01104">
    <property type="entry name" value="HTH_MlrA-CarA"/>
    <property type="match status" value="1"/>
</dbReference>